<dbReference type="InParanoid" id="A0A4W6CDA2"/>
<protein>
    <submittedName>
        <fullName evidence="1">Uncharacterized protein</fullName>
    </submittedName>
</protein>
<dbReference type="Proteomes" id="UP000314980">
    <property type="component" value="Unassembled WGS sequence"/>
</dbReference>
<dbReference type="AlphaFoldDB" id="A0A4W6CDA2"/>
<name>A0A4W6CDA2_LATCA</name>
<organism evidence="1 2">
    <name type="scientific">Lates calcarifer</name>
    <name type="common">Barramundi</name>
    <name type="synonym">Holocentrus calcarifer</name>
    <dbReference type="NCBI Taxonomy" id="8187"/>
    <lineage>
        <taxon>Eukaryota</taxon>
        <taxon>Metazoa</taxon>
        <taxon>Chordata</taxon>
        <taxon>Craniata</taxon>
        <taxon>Vertebrata</taxon>
        <taxon>Euteleostomi</taxon>
        <taxon>Actinopterygii</taxon>
        <taxon>Neopterygii</taxon>
        <taxon>Teleostei</taxon>
        <taxon>Neoteleostei</taxon>
        <taxon>Acanthomorphata</taxon>
        <taxon>Carangaria</taxon>
        <taxon>Carangaria incertae sedis</taxon>
        <taxon>Centropomidae</taxon>
        <taxon>Lates</taxon>
    </lineage>
</organism>
<evidence type="ECO:0000313" key="1">
    <source>
        <dbReference type="Ensembl" id="ENSLCAP00010011523.1"/>
    </source>
</evidence>
<proteinExistence type="predicted"/>
<reference evidence="2" key="1">
    <citation type="submission" date="2015-09" db="EMBL/GenBank/DDBJ databases">
        <authorList>
            <person name="Sai Rama Sridatta P."/>
        </authorList>
    </citation>
    <scope>NUCLEOTIDE SEQUENCE [LARGE SCALE GENOMIC DNA]</scope>
</reference>
<accession>A0A4W6CDA2</accession>
<sequence length="52" mass="5990">VSYRGRGSGCSNMNRNRFDDPFTVYLHQYQIKTIQNDFPLSLSCCLVLISKC</sequence>
<reference evidence="1" key="2">
    <citation type="submission" date="2025-08" db="UniProtKB">
        <authorList>
            <consortium name="Ensembl"/>
        </authorList>
    </citation>
    <scope>IDENTIFICATION</scope>
</reference>
<reference evidence="1" key="3">
    <citation type="submission" date="2025-09" db="UniProtKB">
        <authorList>
            <consortium name="Ensembl"/>
        </authorList>
    </citation>
    <scope>IDENTIFICATION</scope>
</reference>
<keyword evidence="2" id="KW-1185">Reference proteome</keyword>
<evidence type="ECO:0000313" key="2">
    <source>
        <dbReference type="Proteomes" id="UP000314980"/>
    </source>
</evidence>
<dbReference type="Ensembl" id="ENSLCAT00010011768.1">
    <property type="protein sequence ID" value="ENSLCAP00010011523.1"/>
    <property type="gene ID" value="ENSLCAG00010005456.1"/>
</dbReference>